<proteinExistence type="predicted"/>
<dbReference type="Proteomes" id="UP000237000">
    <property type="component" value="Unassembled WGS sequence"/>
</dbReference>
<organism evidence="2 3">
    <name type="scientific">Trema orientale</name>
    <name type="common">Charcoal tree</name>
    <name type="synonym">Celtis orientalis</name>
    <dbReference type="NCBI Taxonomy" id="63057"/>
    <lineage>
        <taxon>Eukaryota</taxon>
        <taxon>Viridiplantae</taxon>
        <taxon>Streptophyta</taxon>
        <taxon>Embryophyta</taxon>
        <taxon>Tracheophyta</taxon>
        <taxon>Spermatophyta</taxon>
        <taxon>Magnoliopsida</taxon>
        <taxon>eudicotyledons</taxon>
        <taxon>Gunneridae</taxon>
        <taxon>Pentapetalae</taxon>
        <taxon>rosids</taxon>
        <taxon>fabids</taxon>
        <taxon>Rosales</taxon>
        <taxon>Cannabaceae</taxon>
        <taxon>Trema</taxon>
    </lineage>
</organism>
<dbReference type="EMBL" id="JXTC01000661">
    <property type="protein sequence ID" value="PON41424.1"/>
    <property type="molecule type" value="Genomic_DNA"/>
</dbReference>
<dbReference type="InParanoid" id="A0A2P5AXZ0"/>
<gene>
    <name evidence="2" type="ORF">TorRG33x02_338130</name>
</gene>
<accession>A0A2P5AXZ0</accession>
<name>A0A2P5AXZ0_TREOI</name>
<feature type="compositionally biased region" description="Low complexity" evidence="1">
    <location>
        <begin position="38"/>
        <end position="48"/>
    </location>
</feature>
<dbReference type="AlphaFoldDB" id="A0A2P5AXZ0"/>
<protein>
    <submittedName>
        <fullName evidence="2">Uncharacterized protein</fullName>
    </submittedName>
</protein>
<dbReference type="PANTHER" id="PTHR37748">
    <property type="entry name" value="PROTEIN, PUTATIVE-RELATED"/>
    <property type="match status" value="1"/>
</dbReference>
<dbReference type="PANTHER" id="PTHR37748:SF1">
    <property type="entry name" value="PROTEIN, PUTATIVE-RELATED"/>
    <property type="match status" value="1"/>
</dbReference>
<comment type="caution">
    <text evidence="2">The sequence shown here is derived from an EMBL/GenBank/DDBJ whole genome shotgun (WGS) entry which is preliminary data.</text>
</comment>
<evidence type="ECO:0000256" key="1">
    <source>
        <dbReference type="SAM" id="MobiDB-lite"/>
    </source>
</evidence>
<reference evidence="3" key="1">
    <citation type="submission" date="2016-06" db="EMBL/GenBank/DDBJ databases">
        <title>Parallel loss of symbiosis genes in relatives of nitrogen-fixing non-legume Parasponia.</title>
        <authorList>
            <person name="Van Velzen R."/>
            <person name="Holmer R."/>
            <person name="Bu F."/>
            <person name="Rutten L."/>
            <person name="Van Zeijl A."/>
            <person name="Liu W."/>
            <person name="Santuari L."/>
            <person name="Cao Q."/>
            <person name="Sharma T."/>
            <person name="Shen D."/>
            <person name="Roswanjaya Y."/>
            <person name="Wardhani T."/>
            <person name="Kalhor M.S."/>
            <person name="Jansen J."/>
            <person name="Van den Hoogen J."/>
            <person name="Gungor B."/>
            <person name="Hartog M."/>
            <person name="Hontelez J."/>
            <person name="Verver J."/>
            <person name="Yang W.-C."/>
            <person name="Schijlen E."/>
            <person name="Repin R."/>
            <person name="Schilthuizen M."/>
            <person name="Schranz E."/>
            <person name="Heidstra R."/>
            <person name="Miyata K."/>
            <person name="Fedorova E."/>
            <person name="Kohlen W."/>
            <person name="Bisseling T."/>
            <person name="Smit S."/>
            <person name="Geurts R."/>
        </authorList>
    </citation>
    <scope>NUCLEOTIDE SEQUENCE [LARGE SCALE GENOMIC DNA]</scope>
    <source>
        <strain evidence="3">cv. RG33-2</strain>
    </source>
</reference>
<feature type="region of interest" description="Disordered" evidence="1">
    <location>
        <begin position="13"/>
        <end position="49"/>
    </location>
</feature>
<keyword evidence="3" id="KW-1185">Reference proteome</keyword>
<feature type="compositionally biased region" description="Basic and acidic residues" evidence="1">
    <location>
        <begin position="21"/>
        <end position="37"/>
    </location>
</feature>
<evidence type="ECO:0000313" key="2">
    <source>
        <dbReference type="EMBL" id="PON41424.1"/>
    </source>
</evidence>
<sequence length="65" mass="7171">MALFSSFFHCFQVPSSSSSRVSDHHIESAEPKVERSKSSSTSKSKSSKAPVVVSYFPVNSYLSRL</sequence>
<evidence type="ECO:0000313" key="3">
    <source>
        <dbReference type="Proteomes" id="UP000237000"/>
    </source>
</evidence>